<keyword evidence="5 6" id="KW-0472">Membrane</keyword>
<feature type="domain" description="Major facilitator superfamily (MFS) profile" evidence="7">
    <location>
        <begin position="6"/>
        <end position="391"/>
    </location>
</feature>
<evidence type="ECO:0000313" key="8">
    <source>
        <dbReference type="EMBL" id="SEM41037.1"/>
    </source>
</evidence>
<feature type="transmembrane region" description="Helical" evidence="6">
    <location>
        <begin position="272"/>
        <end position="292"/>
    </location>
</feature>
<comment type="subcellular location">
    <subcellularLocation>
        <location evidence="1">Cell membrane</location>
        <topology evidence="1">Multi-pass membrane protein</topology>
    </subcellularLocation>
</comment>
<keyword evidence="4 6" id="KW-1133">Transmembrane helix</keyword>
<keyword evidence="3 6" id="KW-0812">Transmembrane</keyword>
<evidence type="ECO:0000256" key="2">
    <source>
        <dbReference type="ARBA" id="ARBA00022448"/>
    </source>
</evidence>
<reference evidence="8 9" key="1">
    <citation type="submission" date="2016-10" db="EMBL/GenBank/DDBJ databases">
        <authorList>
            <person name="Varghese N."/>
            <person name="Submissions S."/>
        </authorList>
    </citation>
    <scope>NUCLEOTIDE SEQUENCE [LARGE SCALE GENOMIC DNA]</scope>
    <source>
        <strain evidence="8 9">WC1T17</strain>
    </source>
</reference>
<dbReference type="Proteomes" id="UP000182089">
    <property type="component" value="Unassembled WGS sequence"/>
</dbReference>
<dbReference type="InterPro" id="IPR036259">
    <property type="entry name" value="MFS_trans_sf"/>
</dbReference>
<evidence type="ECO:0000256" key="1">
    <source>
        <dbReference type="ARBA" id="ARBA00004651"/>
    </source>
</evidence>
<evidence type="ECO:0000256" key="3">
    <source>
        <dbReference type="ARBA" id="ARBA00022692"/>
    </source>
</evidence>
<dbReference type="PANTHER" id="PTHR23523:SF2">
    <property type="entry name" value="2-NITROIMIDAZOLE TRANSPORTER"/>
    <property type="match status" value="1"/>
</dbReference>
<dbReference type="EMBL" id="FOCC01000002">
    <property type="protein sequence ID" value="SEM41037.1"/>
    <property type="molecule type" value="Genomic_DNA"/>
</dbReference>
<dbReference type="PROSITE" id="PS50850">
    <property type="entry name" value="MFS"/>
    <property type="match status" value="1"/>
</dbReference>
<dbReference type="Pfam" id="PF07690">
    <property type="entry name" value="MFS_1"/>
    <property type="match status" value="1"/>
</dbReference>
<dbReference type="InterPro" id="IPR052524">
    <property type="entry name" value="MFS_Cyanate_Porter"/>
</dbReference>
<dbReference type="Gene3D" id="1.20.1250.20">
    <property type="entry name" value="MFS general substrate transporter like domains"/>
    <property type="match status" value="1"/>
</dbReference>
<feature type="transmembrane region" description="Helical" evidence="6">
    <location>
        <begin position="159"/>
        <end position="179"/>
    </location>
</feature>
<evidence type="ECO:0000256" key="5">
    <source>
        <dbReference type="ARBA" id="ARBA00023136"/>
    </source>
</evidence>
<evidence type="ECO:0000259" key="7">
    <source>
        <dbReference type="PROSITE" id="PS50850"/>
    </source>
</evidence>
<feature type="transmembrane region" description="Helical" evidence="6">
    <location>
        <begin position="208"/>
        <end position="225"/>
    </location>
</feature>
<comment type="caution">
    <text evidence="8">The sequence shown here is derived from an EMBL/GenBank/DDBJ whole genome shotgun (WGS) entry which is preliminary data.</text>
</comment>
<feature type="transmembrane region" description="Helical" evidence="6">
    <location>
        <begin position="7"/>
        <end position="30"/>
    </location>
</feature>
<evidence type="ECO:0000256" key="6">
    <source>
        <dbReference type="SAM" id="Phobius"/>
    </source>
</evidence>
<accession>A0ABY1A9P5</accession>
<gene>
    <name evidence="8" type="ORF">SAMN05216431_102119</name>
</gene>
<protein>
    <submittedName>
        <fullName evidence="8">MFS transporter, CP family, cyanate transporter</fullName>
    </submittedName>
</protein>
<dbReference type="InterPro" id="IPR011701">
    <property type="entry name" value="MFS"/>
</dbReference>
<dbReference type="InterPro" id="IPR020846">
    <property type="entry name" value="MFS_dom"/>
</dbReference>
<proteinExistence type="predicted"/>
<feature type="transmembrane region" description="Helical" evidence="6">
    <location>
        <begin position="75"/>
        <end position="91"/>
    </location>
</feature>
<dbReference type="SUPFAM" id="SSF103473">
    <property type="entry name" value="MFS general substrate transporter"/>
    <property type="match status" value="1"/>
</dbReference>
<keyword evidence="2" id="KW-0813">Transport</keyword>
<feature type="transmembrane region" description="Helical" evidence="6">
    <location>
        <begin position="364"/>
        <end position="386"/>
    </location>
</feature>
<feature type="transmembrane region" description="Helical" evidence="6">
    <location>
        <begin position="97"/>
        <end position="119"/>
    </location>
</feature>
<feature type="transmembrane region" description="Helical" evidence="6">
    <location>
        <begin position="131"/>
        <end position="153"/>
    </location>
</feature>
<feature type="transmembrane region" description="Helical" evidence="6">
    <location>
        <begin position="332"/>
        <end position="352"/>
    </location>
</feature>
<feature type="transmembrane region" description="Helical" evidence="6">
    <location>
        <begin position="42"/>
        <end position="63"/>
    </location>
</feature>
<name>A0ABY1A9P5_9LACO</name>
<evidence type="ECO:0000256" key="4">
    <source>
        <dbReference type="ARBA" id="ARBA00022989"/>
    </source>
</evidence>
<evidence type="ECO:0000313" key="9">
    <source>
        <dbReference type="Proteomes" id="UP000182089"/>
    </source>
</evidence>
<feature type="transmembrane region" description="Helical" evidence="6">
    <location>
        <begin position="245"/>
        <end position="265"/>
    </location>
</feature>
<sequence length="391" mass="42485">MEKKYLNFGLVIFLVAANMRISIIMLSPILTKVAAALNLSSAVMGSLTSIPLLCFALLSIFVAPLGNILGSKRSLNLALGLIIVANLFRVYSPTLLILGTLLCGIGITFLNVLIPAAILEWKPKEALKLNGLYTASNSFFCALTGGVASPLAQMLGWKLTLQLSAIPAVLAMILWNLYVTKNQPSQSEPGPKSSQLQNFVLVLKRPEIWLLALYMGLQSVAFYALTTWLPTVISAAGFSANQAGLLFAFFQIVGFPVSYIAASFLKSKQRYYGVTVALIFCFTLGSLLLVYLPNFVGVVLACIALGFGVACTFTISMSLISILSKERNETNLISGMVQTIGYLLASLGPTLFGYFKTNAGWNHSLWFLTITMLIWGLIGLILGRFINWQKH</sequence>
<dbReference type="PANTHER" id="PTHR23523">
    <property type="match status" value="1"/>
</dbReference>
<organism evidence="8 9">
    <name type="scientific">Ligilactobacillus ruminis</name>
    <dbReference type="NCBI Taxonomy" id="1623"/>
    <lineage>
        <taxon>Bacteria</taxon>
        <taxon>Bacillati</taxon>
        <taxon>Bacillota</taxon>
        <taxon>Bacilli</taxon>
        <taxon>Lactobacillales</taxon>
        <taxon>Lactobacillaceae</taxon>
        <taxon>Ligilactobacillus</taxon>
    </lineage>
</organism>
<feature type="transmembrane region" description="Helical" evidence="6">
    <location>
        <begin position="298"/>
        <end position="320"/>
    </location>
</feature>